<dbReference type="PANTHER" id="PTHR47959:SF24">
    <property type="entry name" value="ATP-DEPENDENT RNA HELICASE"/>
    <property type="match status" value="1"/>
</dbReference>
<accession>A0A4V3XEH4</accession>
<dbReference type="InterPro" id="IPR001650">
    <property type="entry name" value="Helicase_C-like"/>
</dbReference>
<organism evidence="14 15">
    <name type="scientific">Bondarzewia mesenterica</name>
    <dbReference type="NCBI Taxonomy" id="1095465"/>
    <lineage>
        <taxon>Eukaryota</taxon>
        <taxon>Fungi</taxon>
        <taxon>Dikarya</taxon>
        <taxon>Basidiomycota</taxon>
        <taxon>Agaricomycotina</taxon>
        <taxon>Agaricomycetes</taxon>
        <taxon>Russulales</taxon>
        <taxon>Bondarzewiaceae</taxon>
        <taxon>Bondarzewia</taxon>
    </lineage>
</organism>
<dbReference type="InterPro" id="IPR011545">
    <property type="entry name" value="DEAD/DEAH_box_helicase_dom"/>
</dbReference>
<feature type="domain" description="Helicase ATP-binding" evidence="11">
    <location>
        <begin position="179"/>
        <end position="351"/>
    </location>
</feature>
<dbReference type="CDD" id="cd18787">
    <property type="entry name" value="SF2_C_DEAD"/>
    <property type="match status" value="1"/>
</dbReference>
<dbReference type="Proteomes" id="UP000310158">
    <property type="component" value="Unassembled WGS sequence"/>
</dbReference>
<dbReference type="SUPFAM" id="SSF52540">
    <property type="entry name" value="P-loop containing nucleoside triphosphate hydrolases"/>
    <property type="match status" value="1"/>
</dbReference>
<dbReference type="GO" id="GO:0042254">
    <property type="term" value="P:ribosome biogenesis"/>
    <property type="evidence" value="ECO:0007669"/>
    <property type="project" value="UniProtKB-KW"/>
</dbReference>
<dbReference type="PROSITE" id="PS51192">
    <property type="entry name" value="HELICASE_ATP_BIND_1"/>
    <property type="match status" value="1"/>
</dbReference>
<keyword evidence="6" id="KW-0067">ATP-binding</keyword>
<evidence type="ECO:0000313" key="14">
    <source>
        <dbReference type="EMBL" id="THH13573.1"/>
    </source>
</evidence>
<evidence type="ECO:0000313" key="15">
    <source>
        <dbReference type="Proteomes" id="UP000310158"/>
    </source>
</evidence>
<dbReference type="PANTHER" id="PTHR47959">
    <property type="entry name" value="ATP-DEPENDENT RNA HELICASE RHLE-RELATED"/>
    <property type="match status" value="1"/>
</dbReference>
<dbReference type="SMART" id="SM00490">
    <property type="entry name" value="HELICc"/>
    <property type="match status" value="1"/>
</dbReference>
<feature type="compositionally biased region" description="Low complexity" evidence="10">
    <location>
        <begin position="617"/>
        <end position="631"/>
    </location>
</feature>
<feature type="region of interest" description="Disordered" evidence="10">
    <location>
        <begin position="1"/>
        <end position="121"/>
    </location>
</feature>
<protein>
    <recommendedName>
        <fullName evidence="16">RNA helicase</fullName>
    </recommendedName>
</protein>
<dbReference type="GO" id="GO:0010467">
    <property type="term" value="P:gene expression"/>
    <property type="evidence" value="ECO:0007669"/>
    <property type="project" value="UniProtKB-ARBA"/>
</dbReference>
<proteinExistence type="predicted"/>
<feature type="compositionally biased region" description="Basic residues" evidence="10">
    <location>
        <begin position="407"/>
        <end position="421"/>
    </location>
</feature>
<feature type="region of interest" description="Disordered" evidence="10">
    <location>
        <begin position="617"/>
        <end position="640"/>
    </location>
</feature>
<dbReference type="InterPro" id="IPR014001">
    <property type="entry name" value="Helicase_ATP-bd"/>
</dbReference>
<dbReference type="GO" id="GO:0005524">
    <property type="term" value="F:ATP binding"/>
    <property type="evidence" value="ECO:0007669"/>
    <property type="project" value="UniProtKB-KW"/>
</dbReference>
<dbReference type="PROSITE" id="PS51194">
    <property type="entry name" value="HELICASE_CTER"/>
    <property type="match status" value="1"/>
</dbReference>
<evidence type="ECO:0000256" key="6">
    <source>
        <dbReference type="ARBA" id="ARBA00022840"/>
    </source>
</evidence>
<keyword evidence="15" id="KW-1185">Reference proteome</keyword>
<evidence type="ECO:0000256" key="10">
    <source>
        <dbReference type="SAM" id="MobiDB-lite"/>
    </source>
</evidence>
<gene>
    <name evidence="14" type="ORF">EW146_g6661</name>
</gene>
<dbReference type="GO" id="GO:0016787">
    <property type="term" value="F:hydrolase activity"/>
    <property type="evidence" value="ECO:0007669"/>
    <property type="project" value="UniProtKB-KW"/>
</dbReference>
<dbReference type="Pfam" id="PF00270">
    <property type="entry name" value="DEAD"/>
    <property type="match status" value="1"/>
</dbReference>
<feature type="short sequence motif" description="Q motif" evidence="9">
    <location>
        <begin position="123"/>
        <end position="151"/>
    </location>
</feature>
<evidence type="ECO:0000256" key="2">
    <source>
        <dbReference type="ARBA" id="ARBA00022517"/>
    </source>
</evidence>
<dbReference type="GO" id="GO:0003723">
    <property type="term" value="F:RNA binding"/>
    <property type="evidence" value="ECO:0007669"/>
    <property type="project" value="UniProtKB-KW"/>
</dbReference>
<keyword evidence="2" id="KW-0690">Ribosome biogenesis</keyword>
<evidence type="ECO:0000256" key="7">
    <source>
        <dbReference type="ARBA" id="ARBA00022884"/>
    </source>
</evidence>
<keyword evidence="8" id="KW-0539">Nucleus</keyword>
<evidence type="ECO:0000259" key="12">
    <source>
        <dbReference type="PROSITE" id="PS51194"/>
    </source>
</evidence>
<dbReference type="OrthoDB" id="10261904at2759"/>
<dbReference type="GO" id="GO:0003724">
    <property type="term" value="F:RNA helicase activity"/>
    <property type="evidence" value="ECO:0007669"/>
    <property type="project" value="InterPro"/>
</dbReference>
<evidence type="ECO:0000259" key="13">
    <source>
        <dbReference type="PROSITE" id="PS51195"/>
    </source>
</evidence>
<dbReference type="PROSITE" id="PS51195">
    <property type="entry name" value="Q_MOTIF"/>
    <property type="match status" value="1"/>
</dbReference>
<dbReference type="InterPro" id="IPR050079">
    <property type="entry name" value="DEAD_box_RNA_helicase"/>
</dbReference>
<reference evidence="14 15" key="1">
    <citation type="submission" date="2019-02" db="EMBL/GenBank/DDBJ databases">
        <title>Genome sequencing of the rare red list fungi Bondarzewia mesenterica.</title>
        <authorList>
            <person name="Buettner E."/>
            <person name="Kellner H."/>
        </authorList>
    </citation>
    <scope>NUCLEOTIDE SEQUENCE [LARGE SCALE GENOMIC DNA]</scope>
    <source>
        <strain evidence="14 15">DSM 108281</strain>
    </source>
</reference>
<dbReference type="InterPro" id="IPR014014">
    <property type="entry name" value="RNA_helicase_DEAD_Q_motif"/>
</dbReference>
<keyword evidence="7" id="KW-0694">RNA-binding</keyword>
<sequence length="965" mass="106343">MAGPKRKTLTTDDLMRRQEEPQPKRRKQTPNEVDSSEDQEGEEGEVSLDEGSDEERLEYVSDEEDVEQDGEGSEPEEGQMKRVQRAARLWDTTDDPSSSRIQKIPKPTKAHPTPLKTDVPKRSTFSSLDISTPLINTLSKMSIRAPTEVQTACIPPLLAGEYLSPFFLWIMTDLAASADGGSIQGRDCIGNAKTGSGKTIAFALPILQTLSVDPYGIFALILTPTRELAFQISEQFAVLGAPLNIRTAVVVGGMDMMAQALELGNRPHVVVATPGRIVDHLRSSSGEWDLSRVKFLILDEADRLLTSTFSAELAYLFSVLPKDRQTALFTATWTPAIDSIADAPPKPGKQKPFIHKMIAATETVETLQQYYILVPSHVRESYLYHLLCSPPESTLHLRRAAPDPVKPSRKTKSKSKNSQKKTHADDEPEQPPPTMIFCARARTAAYLTHLLKTMSIRSTALHSRLTQRERLNSLQLFRSSVVPVLICTDVGARGLDIEDVAMVVNWDLPDEPEEYTHRVGRTARAGRGGVAVSFVCEKDEKRVLSIEQRIKTQLKEMELPENKVLEHLNAVSTAKRLANMHFRLPISISIPSFKLFLLPTMSAKPLSDPAMLIDLSPVPTSQVPTPPASQTGSPDDEKEQGTLVSVSTTFFPGAHLDSPVIDLVVLSSDSVFFYVSSHKLLAASDNGFNFSLPMPAKGDGEEPGHILSLSENSSVLNVLLHSIYNMPVGHYSPDTDTIIAAVHSMVTYGISVKAHIAPSTSLFNTLLSNAATSPVEVYALAASFDLYDLAVSISPYLLSLPLSSLTDDIVKRVGPVYLKRLFFLHLGRVDALKRLLLPPPHPHAPNPTCDSTDQKKVTRAWALASAYLAWDARPDLPTASIEAALSPLAIHLTCDQCKVALRERINNLIVQWSVVKVCDTLFRIVRYLVEHIFISTEDYLNPSKYVHVYVFDSAYINSPSSSART</sequence>
<evidence type="ECO:0000259" key="11">
    <source>
        <dbReference type="PROSITE" id="PS51192"/>
    </source>
</evidence>
<comment type="subcellular location">
    <subcellularLocation>
        <location evidence="1">Nucleus</location>
    </subcellularLocation>
</comment>
<evidence type="ECO:0000256" key="3">
    <source>
        <dbReference type="ARBA" id="ARBA00022741"/>
    </source>
</evidence>
<evidence type="ECO:0000256" key="9">
    <source>
        <dbReference type="PROSITE-ProRule" id="PRU00552"/>
    </source>
</evidence>
<dbReference type="CDD" id="cd17955">
    <property type="entry name" value="DEADc_DDX49"/>
    <property type="match status" value="1"/>
</dbReference>
<name>A0A4V3XEH4_9AGAM</name>
<dbReference type="InterPro" id="IPR000629">
    <property type="entry name" value="RNA-helicase_DEAD-box_CS"/>
</dbReference>
<dbReference type="Gene3D" id="3.40.50.300">
    <property type="entry name" value="P-loop containing nucleotide triphosphate hydrolases"/>
    <property type="match status" value="2"/>
</dbReference>
<dbReference type="EMBL" id="SGPL01000343">
    <property type="protein sequence ID" value="THH13573.1"/>
    <property type="molecule type" value="Genomic_DNA"/>
</dbReference>
<dbReference type="Pfam" id="PF00271">
    <property type="entry name" value="Helicase_C"/>
    <property type="match status" value="1"/>
</dbReference>
<feature type="domain" description="Helicase C-terminal" evidence="12">
    <location>
        <begin position="419"/>
        <end position="565"/>
    </location>
</feature>
<feature type="compositionally biased region" description="Acidic residues" evidence="10">
    <location>
        <begin position="34"/>
        <end position="77"/>
    </location>
</feature>
<keyword evidence="4" id="KW-0378">Hydrolase</keyword>
<keyword evidence="3" id="KW-0547">Nucleotide-binding</keyword>
<dbReference type="PROSITE" id="PS00039">
    <property type="entry name" value="DEAD_ATP_HELICASE"/>
    <property type="match status" value="1"/>
</dbReference>
<dbReference type="SMART" id="SM00487">
    <property type="entry name" value="DEXDc"/>
    <property type="match status" value="1"/>
</dbReference>
<evidence type="ECO:0008006" key="16">
    <source>
        <dbReference type="Google" id="ProtNLM"/>
    </source>
</evidence>
<evidence type="ECO:0000256" key="5">
    <source>
        <dbReference type="ARBA" id="ARBA00022806"/>
    </source>
</evidence>
<feature type="compositionally biased region" description="Basic and acidic residues" evidence="10">
    <location>
        <begin position="9"/>
        <end position="23"/>
    </location>
</feature>
<dbReference type="GO" id="GO:0005829">
    <property type="term" value="C:cytosol"/>
    <property type="evidence" value="ECO:0007669"/>
    <property type="project" value="TreeGrafter"/>
</dbReference>
<dbReference type="AlphaFoldDB" id="A0A4V3XEH4"/>
<dbReference type="InterPro" id="IPR027417">
    <property type="entry name" value="P-loop_NTPase"/>
</dbReference>
<comment type="caution">
    <text evidence="14">The sequence shown here is derived from an EMBL/GenBank/DDBJ whole genome shotgun (WGS) entry which is preliminary data.</text>
</comment>
<keyword evidence="5" id="KW-0347">Helicase</keyword>
<dbReference type="GO" id="GO:0005634">
    <property type="term" value="C:nucleus"/>
    <property type="evidence" value="ECO:0007669"/>
    <property type="project" value="UniProtKB-SubCell"/>
</dbReference>
<evidence type="ECO:0000256" key="1">
    <source>
        <dbReference type="ARBA" id="ARBA00004123"/>
    </source>
</evidence>
<evidence type="ECO:0000256" key="4">
    <source>
        <dbReference type="ARBA" id="ARBA00022801"/>
    </source>
</evidence>
<evidence type="ECO:0000256" key="8">
    <source>
        <dbReference type="ARBA" id="ARBA00023242"/>
    </source>
</evidence>
<feature type="domain" description="DEAD-box RNA helicase Q" evidence="13">
    <location>
        <begin position="123"/>
        <end position="151"/>
    </location>
</feature>
<feature type="region of interest" description="Disordered" evidence="10">
    <location>
        <begin position="398"/>
        <end position="434"/>
    </location>
</feature>